<dbReference type="Pfam" id="PF13616">
    <property type="entry name" value="Rotamase_3"/>
    <property type="match status" value="1"/>
</dbReference>
<dbReference type="InterPro" id="IPR000297">
    <property type="entry name" value="PPIase_PpiC"/>
</dbReference>
<gene>
    <name evidence="4" type="ORF">A2519_12470</name>
</gene>
<dbReference type="AlphaFoldDB" id="A0A1F7EZD7"/>
<organism evidence="4 5">
    <name type="scientific">Candidatus Raymondbacteria bacterium RIFOXYD12_FULL_49_13</name>
    <dbReference type="NCBI Taxonomy" id="1817890"/>
    <lineage>
        <taxon>Bacteria</taxon>
        <taxon>Raymondiibacteriota</taxon>
    </lineage>
</organism>
<sequence length="607" mass="67810">MIMEKMRSGTVVKWVMYIVIVAFVGTIIFAWGMDLGGTRFQKMTVGKVGKNTISYQAFDEELKNRLQQQRGSGENLSAYQSATMRDELFQNMVAQYILTEKIRALGLKASPDELINYFRGNPPPGLANNPYFKKADSVTFDTAKYLQFLDSPETYNIPGMAYLEDYASRFTIPTNQLQLLISQSVKVTELDARRQVVAAEEKADIEYAHMSASAMDLANAPITGQEIEEYYKNNPDSFKTEGMSDLEYVSLPKLATAQDDSITLAEIEDIYARLMNGERFEALAVEASDDATVKDSGSLGTFGKGSMVKPFEEAAFALKPGEISKPIKTRFGYHIIKVYGKNLKDSTITASHILLKVKPSNTTTDNLKEKADSIVAEIGRGALLKDLAAKYGLSYNATGVFQKGEPVPGFTGEGKYVSGVRSFAFQTEKRVETFESDESFFIFCIVKQSPKGKAPLDLVKDKIKYAIEIRKKDAMAKNRMDAVYAKLQAGIALKNVATVDNLCTYTDRPGATRSQYLPYLAASSEAVYQAFGLADGQMTGVVKTPNGYSVIRMVKKYPLSEEDITKKIPETIRGMYEQQRYMAYSDWFEKEKKDLKIENNLDQFYAQ</sequence>
<evidence type="ECO:0000313" key="4">
    <source>
        <dbReference type="EMBL" id="OGJ99750.1"/>
    </source>
</evidence>
<dbReference type="SUPFAM" id="SSF109998">
    <property type="entry name" value="Triger factor/SurA peptide-binding domain-like"/>
    <property type="match status" value="1"/>
</dbReference>
<dbReference type="InterPro" id="IPR027304">
    <property type="entry name" value="Trigger_fact/SurA_dom_sf"/>
</dbReference>
<keyword evidence="1" id="KW-0413">Isomerase</keyword>
<dbReference type="InterPro" id="IPR046357">
    <property type="entry name" value="PPIase_dom_sf"/>
</dbReference>
<evidence type="ECO:0000259" key="3">
    <source>
        <dbReference type="PROSITE" id="PS50198"/>
    </source>
</evidence>
<comment type="caution">
    <text evidence="4">The sequence shown here is derived from an EMBL/GenBank/DDBJ whole genome shotgun (WGS) entry which is preliminary data.</text>
</comment>
<name>A0A1F7EZD7_UNCRA</name>
<reference evidence="4 5" key="1">
    <citation type="journal article" date="2016" name="Nat. Commun.">
        <title>Thousands of microbial genomes shed light on interconnected biogeochemical processes in an aquifer system.</title>
        <authorList>
            <person name="Anantharaman K."/>
            <person name="Brown C.T."/>
            <person name="Hug L.A."/>
            <person name="Sharon I."/>
            <person name="Castelle C.J."/>
            <person name="Probst A.J."/>
            <person name="Thomas B.C."/>
            <person name="Singh A."/>
            <person name="Wilkins M.J."/>
            <person name="Karaoz U."/>
            <person name="Brodie E.L."/>
            <person name="Williams K.H."/>
            <person name="Hubbard S.S."/>
            <person name="Banfield J.F."/>
        </authorList>
    </citation>
    <scope>NUCLEOTIDE SEQUENCE [LARGE SCALE GENOMIC DNA]</scope>
</reference>
<keyword evidence="2" id="KW-0472">Membrane</keyword>
<evidence type="ECO:0000313" key="5">
    <source>
        <dbReference type="Proteomes" id="UP000179243"/>
    </source>
</evidence>
<dbReference type="PANTHER" id="PTHR47245">
    <property type="entry name" value="PEPTIDYLPROLYL ISOMERASE"/>
    <property type="match status" value="1"/>
</dbReference>
<feature type="domain" description="PpiC" evidence="3">
    <location>
        <begin position="246"/>
        <end position="340"/>
    </location>
</feature>
<evidence type="ECO:0000256" key="1">
    <source>
        <dbReference type="PROSITE-ProRule" id="PRU00278"/>
    </source>
</evidence>
<dbReference type="Gene3D" id="3.10.50.40">
    <property type="match status" value="3"/>
</dbReference>
<evidence type="ECO:0000256" key="2">
    <source>
        <dbReference type="SAM" id="Phobius"/>
    </source>
</evidence>
<dbReference type="Proteomes" id="UP000179243">
    <property type="component" value="Unassembled WGS sequence"/>
</dbReference>
<dbReference type="PROSITE" id="PS50198">
    <property type="entry name" value="PPIC_PPIASE_2"/>
    <property type="match status" value="1"/>
</dbReference>
<keyword evidence="1" id="KW-0697">Rotamase</keyword>
<dbReference type="Pfam" id="PF00639">
    <property type="entry name" value="Rotamase"/>
    <property type="match status" value="1"/>
</dbReference>
<dbReference type="InterPro" id="IPR050245">
    <property type="entry name" value="PrsA_foldase"/>
</dbReference>
<protein>
    <recommendedName>
        <fullName evidence="3">PpiC domain-containing protein</fullName>
    </recommendedName>
</protein>
<proteinExistence type="predicted"/>
<dbReference type="EMBL" id="MFYX01000160">
    <property type="protein sequence ID" value="OGJ99750.1"/>
    <property type="molecule type" value="Genomic_DNA"/>
</dbReference>
<dbReference type="Pfam" id="PF13623">
    <property type="entry name" value="SurA_N_2"/>
    <property type="match status" value="1"/>
</dbReference>
<feature type="transmembrane region" description="Helical" evidence="2">
    <location>
        <begin position="12"/>
        <end position="33"/>
    </location>
</feature>
<keyword evidence="2" id="KW-1133">Transmembrane helix</keyword>
<dbReference type="GO" id="GO:0003755">
    <property type="term" value="F:peptidyl-prolyl cis-trans isomerase activity"/>
    <property type="evidence" value="ECO:0007669"/>
    <property type="project" value="UniProtKB-KW"/>
</dbReference>
<keyword evidence="2" id="KW-0812">Transmembrane</keyword>
<dbReference type="SUPFAM" id="SSF54534">
    <property type="entry name" value="FKBP-like"/>
    <property type="match status" value="1"/>
</dbReference>
<accession>A0A1F7EZD7</accession>
<dbReference type="PANTHER" id="PTHR47245:SF2">
    <property type="entry name" value="PEPTIDYL-PROLYL CIS-TRANS ISOMERASE HP_0175-RELATED"/>
    <property type="match status" value="1"/>
</dbReference>